<dbReference type="STRING" id="995062.SAMN04489718_1047"/>
<dbReference type="Pfam" id="PF01022">
    <property type="entry name" value="HTH_5"/>
    <property type="match status" value="1"/>
</dbReference>
<keyword evidence="2" id="KW-0238">DNA-binding</keyword>
<evidence type="ECO:0000259" key="4">
    <source>
        <dbReference type="PROSITE" id="PS50987"/>
    </source>
</evidence>
<dbReference type="GO" id="GO:0003700">
    <property type="term" value="F:DNA-binding transcription factor activity"/>
    <property type="evidence" value="ECO:0007669"/>
    <property type="project" value="InterPro"/>
</dbReference>
<evidence type="ECO:0000256" key="2">
    <source>
        <dbReference type="ARBA" id="ARBA00023125"/>
    </source>
</evidence>
<dbReference type="InterPro" id="IPR051011">
    <property type="entry name" value="Metal_resp_trans_reg"/>
</dbReference>
<dbReference type="InterPro" id="IPR001845">
    <property type="entry name" value="HTH_ArsR_DNA-bd_dom"/>
</dbReference>
<dbReference type="InterPro" id="IPR036390">
    <property type="entry name" value="WH_DNA-bd_sf"/>
</dbReference>
<dbReference type="CDD" id="cd00090">
    <property type="entry name" value="HTH_ARSR"/>
    <property type="match status" value="1"/>
</dbReference>
<keyword evidence="3" id="KW-0804">Transcription</keyword>
<dbReference type="PANTHER" id="PTHR43132">
    <property type="entry name" value="ARSENICAL RESISTANCE OPERON REPRESSOR ARSR-RELATED"/>
    <property type="match status" value="1"/>
</dbReference>
<dbReference type="AlphaFoldDB" id="A0A1H0ZHK0"/>
<gene>
    <name evidence="5" type="ORF">SAMN04489718_1047</name>
</gene>
<dbReference type="PANTHER" id="PTHR43132:SF6">
    <property type="entry name" value="HTH-TYPE TRANSCRIPTIONAL REPRESSOR CZRA"/>
    <property type="match status" value="1"/>
</dbReference>
<dbReference type="Gene3D" id="1.10.10.10">
    <property type="entry name" value="Winged helix-like DNA-binding domain superfamily/Winged helix DNA-binding domain"/>
    <property type="match status" value="1"/>
</dbReference>
<evidence type="ECO:0000256" key="1">
    <source>
        <dbReference type="ARBA" id="ARBA00023015"/>
    </source>
</evidence>
<organism evidence="5 6">
    <name type="scientific">Actinopolyspora saharensis</name>
    <dbReference type="NCBI Taxonomy" id="995062"/>
    <lineage>
        <taxon>Bacteria</taxon>
        <taxon>Bacillati</taxon>
        <taxon>Actinomycetota</taxon>
        <taxon>Actinomycetes</taxon>
        <taxon>Actinopolysporales</taxon>
        <taxon>Actinopolysporaceae</taxon>
        <taxon>Actinopolyspora</taxon>
    </lineage>
</organism>
<dbReference type="SMART" id="SM00418">
    <property type="entry name" value="HTH_ARSR"/>
    <property type="match status" value="1"/>
</dbReference>
<name>A0A1H0ZHK0_9ACTN</name>
<keyword evidence="1" id="KW-0805">Transcription regulation</keyword>
<accession>A0A1H0ZHK0</accession>
<evidence type="ECO:0000313" key="5">
    <source>
        <dbReference type="EMBL" id="SDQ26844.1"/>
    </source>
</evidence>
<dbReference type="EMBL" id="FNKO01000001">
    <property type="protein sequence ID" value="SDQ26844.1"/>
    <property type="molecule type" value="Genomic_DNA"/>
</dbReference>
<dbReference type="PRINTS" id="PR00778">
    <property type="entry name" value="HTHARSR"/>
</dbReference>
<sequence length="126" mass="14102">MRPTDRPAQSSKPAFRLRHPDRVSQASAAMPDEATVFRVTRALHLLGEAARLRIVIALLAATELSVNDLAATIGLSEAATSQHLRLLRSESMVRTRREGRAIYYALDDDHVRELVELVLAHDDHRE</sequence>
<dbReference type="InterPro" id="IPR036388">
    <property type="entry name" value="WH-like_DNA-bd_sf"/>
</dbReference>
<dbReference type="GO" id="GO:0003677">
    <property type="term" value="F:DNA binding"/>
    <property type="evidence" value="ECO:0007669"/>
    <property type="project" value="UniProtKB-KW"/>
</dbReference>
<dbReference type="NCBIfam" id="NF033788">
    <property type="entry name" value="HTH_metalloreg"/>
    <property type="match status" value="1"/>
</dbReference>
<dbReference type="Proteomes" id="UP000199301">
    <property type="component" value="Unassembled WGS sequence"/>
</dbReference>
<evidence type="ECO:0000313" key="6">
    <source>
        <dbReference type="Proteomes" id="UP000199301"/>
    </source>
</evidence>
<dbReference type="OrthoDB" id="9810923at2"/>
<feature type="domain" description="HTH arsR-type" evidence="4">
    <location>
        <begin position="31"/>
        <end position="126"/>
    </location>
</feature>
<protein>
    <submittedName>
        <fullName evidence="5">ArsR family transcriptional regulator</fullName>
    </submittedName>
</protein>
<reference evidence="6" key="1">
    <citation type="submission" date="2016-10" db="EMBL/GenBank/DDBJ databases">
        <authorList>
            <person name="Varghese N."/>
            <person name="Submissions S."/>
        </authorList>
    </citation>
    <scope>NUCLEOTIDE SEQUENCE [LARGE SCALE GENOMIC DNA]</scope>
    <source>
        <strain evidence="6">DSM 45459</strain>
    </source>
</reference>
<proteinExistence type="predicted"/>
<evidence type="ECO:0000256" key="3">
    <source>
        <dbReference type="ARBA" id="ARBA00023163"/>
    </source>
</evidence>
<dbReference type="SUPFAM" id="SSF46785">
    <property type="entry name" value="Winged helix' DNA-binding domain"/>
    <property type="match status" value="1"/>
</dbReference>
<keyword evidence="6" id="KW-1185">Reference proteome</keyword>
<dbReference type="InterPro" id="IPR011991">
    <property type="entry name" value="ArsR-like_HTH"/>
</dbReference>
<dbReference type="PROSITE" id="PS50987">
    <property type="entry name" value="HTH_ARSR_2"/>
    <property type="match status" value="1"/>
</dbReference>